<evidence type="ECO:0000313" key="3">
    <source>
        <dbReference type="Proteomes" id="UP000623467"/>
    </source>
</evidence>
<sequence>MFSLLCNDVPHLASAALPFTFADPVQEISGRLMRDPETINHVAGEAWKDLRISRTRSGSVPPQGLSLFPSMQLDIVLEVLGYLHPLELIQISRTNKNFHGLLNSAITDLTWRKSFLVEDYPDLPEGRLPQCPSAISGRRWTKLLFGPQTCWECGQSGTDPDYTIWRRVCATCAEGNLLDTMPGYSETHELNSIVHRTRLYMETDEERGRFWRSDGLTIATQYETCTENGGSEAGLHFIEEQRTLVSKNLELSAECHYWAFDICDKDRNTSMYAERHYRITRSVMKRLITEGFDERDVNASSYDISNCETLYRIRRLTSKLWYRTRPYVLPYVIGAQTRRLTQERETRLRLRKKAIIQIALMALRTPVPNLQHAYYAPAVAENPQFSSIRRALQPGLRGPDIAQQCPALPRRLLTPPAVVEAWANEMKTLLVSLLPTREAANPDILDLATSVFRVRKTNARSTDLAIGWEEARAHLHWFQGHTGPPLPGNPMINFDPRGSAVAAQLAMLLGMDPDTATAADMDRADERFCCGTCRLESQGRRRVMGWRECVLHVASSPRSQEEQSWLRLSPIATADVRRREDPDDYSLISAWSCTLCTDYNPSFEIQKYIEDHIRRTHLVETPVKGEHFILFKGSEPPREATRHAFRYGRKCCMLPMQPVRARFSACCQAFPEALYTTPYSGKTFS</sequence>
<comment type="caution">
    <text evidence="2">The sequence shown here is derived from an EMBL/GenBank/DDBJ whole genome shotgun (WGS) entry which is preliminary data.</text>
</comment>
<protein>
    <submittedName>
        <fullName evidence="2">F-box domain-containing protein</fullName>
    </submittedName>
</protein>
<reference evidence="2" key="1">
    <citation type="submission" date="2020-05" db="EMBL/GenBank/DDBJ databases">
        <title>Mycena genomes resolve the evolution of fungal bioluminescence.</title>
        <authorList>
            <person name="Tsai I.J."/>
        </authorList>
    </citation>
    <scope>NUCLEOTIDE SEQUENCE</scope>
    <source>
        <strain evidence="2">160909Yilan</strain>
    </source>
</reference>
<evidence type="ECO:0000259" key="1">
    <source>
        <dbReference type="PROSITE" id="PS50181"/>
    </source>
</evidence>
<gene>
    <name evidence="2" type="ORF">MSAN_01315000</name>
</gene>
<accession>A0A8H6YEU2</accession>
<dbReference type="AlphaFoldDB" id="A0A8H6YEU2"/>
<dbReference type="InterPro" id="IPR036047">
    <property type="entry name" value="F-box-like_dom_sf"/>
</dbReference>
<name>A0A8H6YEU2_9AGAR</name>
<dbReference type="InterPro" id="IPR001810">
    <property type="entry name" value="F-box_dom"/>
</dbReference>
<dbReference type="EMBL" id="JACAZH010000010">
    <property type="protein sequence ID" value="KAF7357202.1"/>
    <property type="molecule type" value="Genomic_DNA"/>
</dbReference>
<dbReference type="PROSITE" id="PS50181">
    <property type="entry name" value="FBOX"/>
    <property type="match status" value="1"/>
</dbReference>
<feature type="domain" description="F-box" evidence="1">
    <location>
        <begin position="65"/>
        <end position="114"/>
    </location>
</feature>
<evidence type="ECO:0000313" key="2">
    <source>
        <dbReference type="EMBL" id="KAF7357202.1"/>
    </source>
</evidence>
<dbReference type="OrthoDB" id="2322499at2759"/>
<dbReference type="SUPFAM" id="SSF81383">
    <property type="entry name" value="F-box domain"/>
    <property type="match status" value="1"/>
</dbReference>
<organism evidence="2 3">
    <name type="scientific">Mycena sanguinolenta</name>
    <dbReference type="NCBI Taxonomy" id="230812"/>
    <lineage>
        <taxon>Eukaryota</taxon>
        <taxon>Fungi</taxon>
        <taxon>Dikarya</taxon>
        <taxon>Basidiomycota</taxon>
        <taxon>Agaricomycotina</taxon>
        <taxon>Agaricomycetes</taxon>
        <taxon>Agaricomycetidae</taxon>
        <taxon>Agaricales</taxon>
        <taxon>Marasmiineae</taxon>
        <taxon>Mycenaceae</taxon>
        <taxon>Mycena</taxon>
    </lineage>
</organism>
<keyword evidence="3" id="KW-1185">Reference proteome</keyword>
<dbReference type="Proteomes" id="UP000623467">
    <property type="component" value="Unassembled WGS sequence"/>
</dbReference>
<proteinExistence type="predicted"/>